<name>A0A4Y7PIA5_9AGAM</name>
<protein>
    <submittedName>
        <fullName evidence="1">Uncharacterized protein</fullName>
    </submittedName>
</protein>
<proteinExistence type="predicted"/>
<evidence type="ECO:0000313" key="2">
    <source>
        <dbReference type="Proteomes" id="UP000294933"/>
    </source>
</evidence>
<evidence type="ECO:0000313" key="1">
    <source>
        <dbReference type="EMBL" id="TDL14721.1"/>
    </source>
</evidence>
<keyword evidence="2" id="KW-1185">Reference proteome</keyword>
<sequence length="461" mass="52624">MTTEVTDDGDFLLIHRDLGRDLPAMLRSDEERQISMSTFRYGRPRGPHDELEPKEHLFGRQPKFYVATRRRWYAVQVQVSNHEPGKPLVDMILDLDTGCALTVIGTGKIRYTPPAKTIIPGPLSPLHGLKCRAEYGVVEETVPVSPLRAYEGTLRDIPNFHLQSGKLKIKQTVLVVDEEDKEADYDGLLGLAPKQQVKKLIITHDDGTELKQEEFPAELIPTVYDNIIRKYNKRPVQGYYLLQRDPANRKAEAATKYQTGSHFTIGNFLSKYMQGGEAAINWVKQVTEGNAKNYHAAEISMSLVSHDPENKHIIAVKKNVKDDNPKGKDHSKGKNVPKRIEVHNFVDIFLDYQETIGAKPRGKYGRYVISKDKFKKLPDLGKEYSLDRDHQVYPEEDHSSEWKEDPTMDDQRVLLTCPVYVLIGVPFMSKYVIHFHDATPTKYNGMDFSERKIGISYQRSS</sequence>
<dbReference type="AlphaFoldDB" id="A0A4Y7PIA5"/>
<reference evidence="1 2" key="1">
    <citation type="submission" date="2018-06" db="EMBL/GenBank/DDBJ databases">
        <title>A transcriptomic atlas of mushroom development highlights an independent origin of complex multicellularity.</title>
        <authorList>
            <consortium name="DOE Joint Genome Institute"/>
            <person name="Krizsan K."/>
            <person name="Almasi E."/>
            <person name="Merenyi Z."/>
            <person name="Sahu N."/>
            <person name="Viragh M."/>
            <person name="Koszo T."/>
            <person name="Mondo S."/>
            <person name="Kiss B."/>
            <person name="Balint B."/>
            <person name="Kues U."/>
            <person name="Barry K."/>
            <person name="Hegedus J.C."/>
            <person name="Henrissat B."/>
            <person name="Johnson J."/>
            <person name="Lipzen A."/>
            <person name="Ohm R."/>
            <person name="Nagy I."/>
            <person name="Pangilinan J."/>
            <person name="Yan J."/>
            <person name="Xiong Y."/>
            <person name="Grigoriev I.V."/>
            <person name="Hibbett D.S."/>
            <person name="Nagy L.G."/>
        </authorList>
    </citation>
    <scope>NUCLEOTIDE SEQUENCE [LARGE SCALE GENOMIC DNA]</scope>
    <source>
        <strain evidence="1 2">SZMC22713</strain>
    </source>
</reference>
<accession>A0A4Y7PIA5</accession>
<dbReference type="Proteomes" id="UP000294933">
    <property type="component" value="Unassembled WGS sequence"/>
</dbReference>
<dbReference type="EMBL" id="ML170312">
    <property type="protein sequence ID" value="TDL14721.1"/>
    <property type="molecule type" value="Genomic_DNA"/>
</dbReference>
<dbReference type="VEuPathDB" id="FungiDB:BD410DRAFT_809502"/>
<organism evidence="1 2">
    <name type="scientific">Rickenella mellea</name>
    <dbReference type="NCBI Taxonomy" id="50990"/>
    <lineage>
        <taxon>Eukaryota</taxon>
        <taxon>Fungi</taxon>
        <taxon>Dikarya</taxon>
        <taxon>Basidiomycota</taxon>
        <taxon>Agaricomycotina</taxon>
        <taxon>Agaricomycetes</taxon>
        <taxon>Hymenochaetales</taxon>
        <taxon>Rickenellaceae</taxon>
        <taxon>Rickenella</taxon>
    </lineage>
</organism>
<gene>
    <name evidence="1" type="ORF">BD410DRAFT_809502</name>
</gene>